<dbReference type="GO" id="GO:0004126">
    <property type="term" value="F:cytidine deaminase activity"/>
    <property type="evidence" value="ECO:0007669"/>
    <property type="project" value="UniProtKB-UniRule"/>
</dbReference>
<feature type="domain" description="CMP/dCMP-type deaminase" evidence="15">
    <location>
        <begin position="2"/>
        <end position="130"/>
    </location>
</feature>
<keyword evidence="6 13" id="KW-0479">Metal-binding</keyword>
<name>A0A1V4SSK6_RUMHU</name>
<dbReference type="PROSITE" id="PS51747">
    <property type="entry name" value="CYT_DCMP_DEAMINASES_2"/>
    <property type="match status" value="1"/>
</dbReference>
<evidence type="ECO:0000256" key="9">
    <source>
        <dbReference type="ARBA" id="ARBA00032005"/>
    </source>
</evidence>
<organism evidence="16 17">
    <name type="scientific">Ruminiclostridium hungatei</name>
    <name type="common">Clostridium hungatei</name>
    <dbReference type="NCBI Taxonomy" id="48256"/>
    <lineage>
        <taxon>Bacteria</taxon>
        <taxon>Bacillati</taxon>
        <taxon>Bacillota</taxon>
        <taxon>Clostridia</taxon>
        <taxon>Eubacteriales</taxon>
        <taxon>Oscillospiraceae</taxon>
        <taxon>Ruminiclostridium</taxon>
    </lineage>
</organism>
<dbReference type="GO" id="GO:0005829">
    <property type="term" value="C:cytosol"/>
    <property type="evidence" value="ECO:0007669"/>
    <property type="project" value="TreeGrafter"/>
</dbReference>
<evidence type="ECO:0000256" key="7">
    <source>
        <dbReference type="ARBA" id="ARBA00022801"/>
    </source>
</evidence>
<comment type="similarity">
    <text evidence="3 14">Belongs to the cytidine and deoxycytidylate deaminase family.</text>
</comment>
<dbReference type="STRING" id="48256.CLHUN_02630"/>
<dbReference type="GO" id="GO:0008270">
    <property type="term" value="F:zinc ion binding"/>
    <property type="evidence" value="ECO:0007669"/>
    <property type="project" value="UniProtKB-UniRule"/>
</dbReference>
<evidence type="ECO:0000256" key="8">
    <source>
        <dbReference type="ARBA" id="ARBA00022833"/>
    </source>
</evidence>
<dbReference type="AlphaFoldDB" id="A0A1V4SSK6"/>
<dbReference type="PROSITE" id="PS00903">
    <property type="entry name" value="CYT_DCMP_DEAMINASES_1"/>
    <property type="match status" value="1"/>
</dbReference>
<feature type="binding site" evidence="13">
    <location>
        <position position="54"/>
    </location>
    <ligand>
        <name>Zn(2+)</name>
        <dbReference type="ChEBI" id="CHEBI:29105"/>
        <note>catalytic</note>
    </ligand>
</feature>
<dbReference type="PANTHER" id="PTHR11644">
    <property type="entry name" value="CYTIDINE DEAMINASE"/>
    <property type="match status" value="1"/>
</dbReference>
<evidence type="ECO:0000256" key="10">
    <source>
        <dbReference type="ARBA" id="ARBA00049252"/>
    </source>
</evidence>
<evidence type="ECO:0000256" key="6">
    <source>
        <dbReference type="ARBA" id="ARBA00022723"/>
    </source>
</evidence>
<evidence type="ECO:0000313" key="16">
    <source>
        <dbReference type="EMBL" id="OPX46446.1"/>
    </source>
</evidence>
<dbReference type="InterPro" id="IPR006262">
    <property type="entry name" value="Cyt_deam_tetra"/>
</dbReference>
<evidence type="ECO:0000256" key="11">
    <source>
        <dbReference type="ARBA" id="ARBA00049558"/>
    </source>
</evidence>
<comment type="caution">
    <text evidence="16">The sequence shown here is derived from an EMBL/GenBank/DDBJ whole genome shotgun (WGS) entry which is preliminary data.</text>
</comment>
<dbReference type="SUPFAM" id="SSF53927">
    <property type="entry name" value="Cytidine deaminase-like"/>
    <property type="match status" value="1"/>
</dbReference>
<dbReference type="InterPro" id="IPR002125">
    <property type="entry name" value="CMP_dCMP_dom"/>
</dbReference>
<dbReference type="Gene3D" id="3.40.140.10">
    <property type="entry name" value="Cytidine Deaminase, domain 2"/>
    <property type="match status" value="1"/>
</dbReference>
<dbReference type="NCBIfam" id="TIGR01354">
    <property type="entry name" value="cyt_deam_tetra"/>
    <property type="match status" value="1"/>
</dbReference>
<dbReference type="GO" id="GO:0055086">
    <property type="term" value="P:nucleobase-containing small molecule metabolic process"/>
    <property type="evidence" value="ECO:0007669"/>
    <property type="project" value="UniProtKB-ARBA"/>
</dbReference>
<dbReference type="Proteomes" id="UP000191554">
    <property type="component" value="Unassembled WGS sequence"/>
</dbReference>
<evidence type="ECO:0000313" key="17">
    <source>
        <dbReference type="Proteomes" id="UP000191554"/>
    </source>
</evidence>
<keyword evidence="8 13" id="KW-0862">Zinc</keyword>
<dbReference type="CDD" id="cd01283">
    <property type="entry name" value="cytidine_deaminase"/>
    <property type="match status" value="1"/>
</dbReference>
<protein>
    <recommendedName>
        <fullName evidence="5 14">Cytidine deaminase</fullName>
        <ecNumber evidence="4 14">3.5.4.5</ecNumber>
    </recommendedName>
    <alternativeName>
        <fullName evidence="9 14">Cytidine aminohydrolase</fullName>
    </alternativeName>
</protein>
<feature type="binding site" evidence="13">
    <location>
        <position position="88"/>
    </location>
    <ligand>
        <name>Zn(2+)</name>
        <dbReference type="ChEBI" id="CHEBI:29105"/>
        <note>catalytic</note>
    </ligand>
</feature>
<reference evidence="16 17" key="1">
    <citation type="submission" date="2017-03" db="EMBL/GenBank/DDBJ databases">
        <title>Genome sequence of Clostridium hungatei DSM 14427.</title>
        <authorList>
            <person name="Poehlein A."/>
            <person name="Daniel R."/>
        </authorList>
    </citation>
    <scope>NUCLEOTIDE SEQUENCE [LARGE SCALE GENOMIC DNA]</scope>
    <source>
        <strain evidence="16 17">DSM 14427</strain>
    </source>
</reference>
<keyword evidence="17" id="KW-1185">Reference proteome</keyword>
<dbReference type="OrthoDB" id="9795347at2"/>
<comment type="catalytic activity">
    <reaction evidence="10 14">
        <text>2'-deoxycytidine + H2O + H(+) = 2'-deoxyuridine + NH4(+)</text>
        <dbReference type="Rhea" id="RHEA:13433"/>
        <dbReference type="ChEBI" id="CHEBI:15377"/>
        <dbReference type="ChEBI" id="CHEBI:15378"/>
        <dbReference type="ChEBI" id="CHEBI:15698"/>
        <dbReference type="ChEBI" id="CHEBI:16450"/>
        <dbReference type="ChEBI" id="CHEBI:28938"/>
        <dbReference type="EC" id="3.5.4.5"/>
    </reaction>
</comment>
<feature type="binding site" evidence="13">
    <location>
        <position position="91"/>
    </location>
    <ligand>
        <name>Zn(2+)</name>
        <dbReference type="ChEBI" id="CHEBI:29105"/>
        <note>catalytic</note>
    </ligand>
</feature>
<proteinExistence type="inferred from homology"/>
<dbReference type="Pfam" id="PF00383">
    <property type="entry name" value="dCMP_cyt_deam_1"/>
    <property type="match status" value="1"/>
</dbReference>
<comment type="catalytic activity">
    <reaction evidence="11 14">
        <text>cytidine + H2O + H(+) = uridine + NH4(+)</text>
        <dbReference type="Rhea" id="RHEA:16069"/>
        <dbReference type="ChEBI" id="CHEBI:15377"/>
        <dbReference type="ChEBI" id="CHEBI:15378"/>
        <dbReference type="ChEBI" id="CHEBI:16704"/>
        <dbReference type="ChEBI" id="CHEBI:17562"/>
        <dbReference type="ChEBI" id="CHEBI:28938"/>
        <dbReference type="EC" id="3.5.4.5"/>
    </reaction>
</comment>
<sequence>MITDEALIEQARQAMTNAYVPYSKFHVGAALLTKTGKVYTGCNVEIASFGATNCAERTAVWKAVSEEGRLEIEKIAIVSDDPGYIYPCGICRQVLAEFADDEMQIIATNKSGEYRVVRFGDILPNAFRSF</sequence>
<dbReference type="InterPro" id="IPR050202">
    <property type="entry name" value="Cyt/Deoxycyt_deaminase"/>
</dbReference>
<comment type="function">
    <text evidence="2 14">This enzyme scavenges exogenous and endogenous cytidine and 2'-deoxycytidine for UMP synthesis.</text>
</comment>
<dbReference type="FunFam" id="3.40.140.10:FF:000008">
    <property type="entry name" value="Cytidine deaminase"/>
    <property type="match status" value="1"/>
</dbReference>
<evidence type="ECO:0000256" key="14">
    <source>
        <dbReference type="RuleBase" id="RU364006"/>
    </source>
</evidence>
<dbReference type="NCBIfam" id="NF004064">
    <property type="entry name" value="PRK05578.1"/>
    <property type="match status" value="1"/>
</dbReference>
<evidence type="ECO:0000256" key="12">
    <source>
        <dbReference type="PIRSR" id="PIRSR606262-1"/>
    </source>
</evidence>
<dbReference type="RefSeq" id="WP_080062759.1">
    <property type="nucleotide sequence ID" value="NZ_MZGX01000001.1"/>
</dbReference>
<evidence type="ECO:0000256" key="3">
    <source>
        <dbReference type="ARBA" id="ARBA00006576"/>
    </source>
</evidence>
<evidence type="ECO:0000256" key="4">
    <source>
        <dbReference type="ARBA" id="ARBA00012783"/>
    </source>
</evidence>
<dbReference type="PANTHER" id="PTHR11644:SF2">
    <property type="entry name" value="CYTIDINE DEAMINASE"/>
    <property type="match status" value="1"/>
</dbReference>
<dbReference type="EC" id="3.5.4.5" evidence="4 14"/>
<evidence type="ECO:0000259" key="15">
    <source>
        <dbReference type="PROSITE" id="PS51747"/>
    </source>
</evidence>
<accession>A0A1V4SSK6</accession>
<dbReference type="InterPro" id="IPR016192">
    <property type="entry name" value="APOBEC/CMP_deaminase_Zn-bd"/>
</dbReference>
<dbReference type="GO" id="GO:0072527">
    <property type="term" value="P:pyrimidine-containing compound metabolic process"/>
    <property type="evidence" value="ECO:0007669"/>
    <property type="project" value="UniProtKB-ARBA"/>
</dbReference>
<evidence type="ECO:0000256" key="5">
    <source>
        <dbReference type="ARBA" id="ARBA00018266"/>
    </source>
</evidence>
<evidence type="ECO:0000256" key="1">
    <source>
        <dbReference type="ARBA" id="ARBA00001947"/>
    </source>
</evidence>
<keyword evidence="7 14" id="KW-0378">Hydrolase</keyword>
<evidence type="ECO:0000256" key="2">
    <source>
        <dbReference type="ARBA" id="ARBA00003949"/>
    </source>
</evidence>
<dbReference type="InterPro" id="IPR016193">
    <property type="entry name" value="Cytidine_deaminase-like"/>
</dbReference>
<feature type="active site" description="Proton donor" evidence="12">
    <location>
        <position position="56"/>
    </location>
</feature>
<comment type="cofactor">
    <cofactor evidence="1 13 14">
        <name>Zn(2+)</name>
        <dbReference type="ChEBI" id="CHEBI:29105"/>
    </cofactor>
</comment>
<dbReference type="GO" id="GO:0042802">
    <property type="term" value="F:identical protein binding"/>
    <property type="evidence" value="ECO:0007669"/>
    <property type="project" value="UniProtKB-ARBA"/>
</dbReference>
<evidence type="ECO:0000256" key="13">
    <source>
        <dbReference type="PIRSR" id="PIRSR606262-3"/>
    </source>
</evidence>
<gene>
    <name evidence="16" type="primary">cdd</name>
    <name evidence="16" type="ORF">CLHUN_02630</name>
</gene>
<dbReference type="EMBL" id="MZGX01000001">
    <property type="protein sequence ID" value="OPX46446.1"/>
    <property type="molecule type" value="Genomic_DNA"/>
</dbReference>